<name>K1SPW5_9ZZZZ</name>
<feature type="non-terminal residue" evidence="1">
    <location>
        <position position="176"/>
    </location>
</feature>
<protein>
    <submittedName>
        <fullName evidence="1">Uncharacterized protein</fullName>
    </submittedName>
</protein>
<comment type="caution">
    <text evidence="1">The sequence shown here is derived from an EMBL/GenBank/DDBJ whole genome shotgun (WGS) entry which is preliminary data.</text>
</comment>
<sequence length="176" mass="19842">MLATNEPDIPGIPNQYEYTYSCYTQEMVDKVNEIAAKYDLKLLEEWIPFQRYQSDIFLEETGIQSLLLPDSGAQITGMVGMLYPPYNFSMEFNLVTENAGTLMTSYGYARKDYFPRAFPGGMDIDAYEQWDHTTPGGTKLLLALNSKGQGEIIAEQENAMIMISIDGNRATSHTAY</sequence>
<accession>K1SPW5</accession>
<proteinExistence type="predicted"/>
<organism evidence="1">
    <name type="scientific">human gut metagenome</name>
    <dbReference type="NCBI Taxonomy" id="408170"/>
    <lineage>
        <taxon>unclassified sequences</taxon>
        <taxon>metagenomes</taxon>
        <taxon>organismal metagenomes</taxon>
    </lineage>
</organism>
<reference evidence="1" key="1">
    <citation type="journal article" date="2013" name="Environ. Microbiol.">
        <title>Microbiota from the distal guts of lean and obese adolescents exhibit partial functional redundancy besides clear differences in community structure.</title>
        <authorList>
            <person name="Ferrer M."/>
            <person name="Ruiz A."/>
            <person name="Lanza F."/>
            <person name="Haange S.B."/>
            <person name="Oberbach A."/>
            <person name="Till H."/>
            <person name="Bargiela R."/>
            <person name="Campoy C."/>
            <person name="Segura M.T."/>
            <person name="Richter M."/>
            <person name="von Bergen M."/>
            <person name="Seifert J."/>
            <person name="Suarez A."/>
        </authorList>
    </citation>
    <scope>NUCLEOTIDE SEQUENCE</scope>
</reference>
<dbReference type="AlphaFoldDB" id="K1SPW5"/>
<gene>
    <name evidence="1" type="ORF">LEA_15100</name>
</gene>
<dbReference type="EMBL" id="AJWY01010301">
    <property type="protein sequence ID" value="EKC55910.1"/>
    <property type="molecule type" value="Genomic_DNA"/>
</dbReference>
<evidence type="ECO:0000313" key="1">
    <source>
        <dbReference type="EMBL" id="EKC55910.1"/>
    </source>
</evidence>